<dbReference type="Pfam" id="PF19274">
    <property type="entry name" value="PI4K_N"/>
    <property type="match status" value="1"/>
</dbReference>
<evidence type="ECO:0000256" key="2">
    <source>
        <dbReference type="ARBA" id="ARBA00006209"/>
    </source>
</evidence>
<dbReference type="SMART" id="SM00145">
    <property type="entry name" value="PI3Ka"/>
    <property type="match status" value="1"/>
</dbReference>
<evidence type="ECO:0000256" key="1">
    <source>
        <dbReference type="ARBA" id="ARBA00001686"/>
    </source>
</evidence>
<dbReference type="FunFam" id="3.30.1010.10:FF:000014">
    <property type="entry name" value="Phosphatidylinositol 4-kinase STT4"/>
    <property type="match status" value="1"/>
</dbReference>
<proteinExistence type="inferred from homology"/>
<dbReference type="GO" id="GO:0004430">
    <property type="term" value="F:1-phosphatidylinositol 4-kinase activity"/>
    <property type="evidence" value="ECO:0007669"/>
    <property type="project" value="UniProtKB-EC"/>
</dbReference>
<dbReference type="InterPro" id="IPR001263">
    <property type="entry name" value="PI3K_accessory_dom"/>
</dbReference>
<dbReference type="InterPro" id="IPR018936">
    <property type="entry name" value="PI3/4_kinase_CS"/>
</dbReference>
<evidence type="ECO:0000256" key="4">
    <source>
        <dbReference type="ARBA" id="ARBA00022679"/>
    </source>
</evidence>
<dbReference type="InterPro" id="IPR042236">
    <property type="entry name" value="PI3K_accessory_sf"/>
</dbReference>
<dbReference type="InterPro" id="IPR036940">
    <property type="entry name" value="PI3/4_kinase_cat_sf"/>
</dbReference>
<comment type="similarity">
    <text evidence="2">Belongs to the PI3/PI4-kinase family. Type III PI4K subfamily.</text>
</comment>
<dbReference type="Gene3D" id="1.10.1070.11">
    <property type="entry name" value="Phosphatidylinositol 3-/4-kinase, catalytic domain"/>
    <property type="match status" value="1"/>
</dbReference>
<evidence type="ECO:0000256" key="5">
    <source>
        <dbReference type="ARBA" id="ARBA00022741"/>
    </source>
</evidence>
<accession>A0A2P5I690</accession>
<dbReference type="PROSITE" id="PS51545">
    <property type="entry name" value="PIK_HELICAL"/>
    <property type="match status" value="1"/>
</dbReference>
<evidence type="ECO:0000256" key="6">
    <source>
        <dbReference type="ARBA" id="ARBA00022777"/>
    </source>
</evidence>
<evidence type="ECO:0000256" key="3">
    <source>
        <dbReference type="ARBA" id="ARBA00012169"/>
    </source>
</evidence>
<keyword evidence="5" id="KW-0547">Nucleotide-binding</keyword>
<evidence type="ECO:0000313" key="11">
    <source>
        <dbReference type="EMBL" id="POS78032.1"/>
    </source>
</evidence>
<dbReference type="GO" id="GO:0005886">
    <property type="term" value="C:plasma membrane"/>
    <property type="evidence" value="ECO:0007669"/>
    <property type="project" value="TreeGrafter"/>
</dbReference>
<dbReference type="SMART" id="SM00146">
    <property type="entry name" value="PI3Kc"/>
    <property type="match status" value="1"/>
</dbReference>
<dbReference type="PROSITE" id="PS00916">
    <property type="entry name" value="PI3_4_KINASE_2"/>
    <property type="match status" value="1"/>
</dbReference>
<dbReference type="SUPFAM" id="SSF56112">
    <property type="entry name" value="Protein kinase-like (PK-like)"/>
    <property type="match status" value="1"/>
</dbReference>
<dbReference type="FunFam" id="1.10.1070.11:FF:000022">
    <property type="entry name" value="Phosphatidylinositol 4-kinase stt4"/>
    <property type="match status" value="1"/>
</dbReference>
<dbReference type="InterPro" id="IPR011009">
    <property type="entry name" value="Kinase-like_dom_sf"/>
</dbReference>
<comment type="caution">
    <text evidence="11">The sequence shown here is derived from an EMBL/GenBank/DDBJ whole genome shotgun (WGS) entry which is preliminary data.</text>
</comment>
<reference evidence="11" key="1">
    <citation type="submission" date="2017-09" db="EMBL/GenBank/DDBJ databases">
        <title>Polyketide synthases of a Diaporthe helianthi virulent isolate.</title>
        <authorList>
            <person name="Baroncelli R."/>
        </authorList>
    </citation>
    <scope>NUCLEOTIDE SEQUENCE [LARGE SCALE GENOMIC DNA]</scope>
    <source>
        <strain evidence="11">7/96</strain>
    </source>
</reference>
<dbReference type="Pfam" id="PF00454">
    <property type="entry name" value="PI3_PI4_kinase"/>
    <property type="match status" value="1"/>
</dbReference>
<dbReference type="Proteomes" id="UP000094444">
    <property type="component" value="Unassembled WGS sequence"/>
</dbReference>
<dbReference type="FunCoup" id="A0A2P5I690">
    <property type="interactions" value="852"/>
</dbReference>
<dbReference type="FunFam" id="1.25.40.70:FF:000011">
    <property type="entry name" value="Phosphatidylinositol 4-kinase alpha"/>
    <property type="match status" value="1"/>
</dbReference>
<dbReference type="GO" id="GO:0005737">
    <property type="term" value="C:cytoplasm"/>
    <property type="evidence" value="ECO:0007669"/>
    <property type="project" value="TreeGrafter"/>
</dbReference>
<evidence type="ECO:0000256" key="8">
    <source>
        <dbReference type="SAM" id="MobiDB-lite"/>
    </source>
</evidence>
<dbReference type="CDD" id="cd05167">
    <property type="entry name" value="PI4Kc_III_alpha"/>
    <property type="match status" value="1"/>
</dbReference>
<dbReference type="SUPFAM" id="SSF48371">
    <property type="entry name" value="ARM repeat"/>
    <property type="match status" value="1"/>
</dbReference>
<protein>
    <recommendedName>
        <fullName evidence="3">1-phosphatidylinositol 4-kinase</fullName>
        <ecNumber evidence="3">2.7.1.67</ecNumber>
    </recommendedName>
</protein>
<dbReference type="InterPro" id="IPR045495">
    <property type="entry name" value="PI4K_N"/>
</dbReference>
<dbReference type="Gene3D" id="3.30.1010.10">
    <property type="entry name" value="Phosphatidylinositol 3-kinase Catalytic Subunit, Chain A, domain 4"/>
    <property type="match status" value="1"/>
</dbReference>
<dbReference type="InterPro" id="IPR015433">
    <property type="entry name" value="PI3/4_kinase"/>
</dbReference>
<evidence type="ECO:0000256" key="7">
    <source>
        <dbReference type="ARBA" id="ARBA00022840"/>
    </source>
</evidence>
<feature type="compositionally biased region" description="Polar residues" evidence="8">
    <location>
        <begin position="484"/>
        <end position="494"/>
    </location>
</feature>
<dbReference type="InterPro" id="IPR000403">
    <property type="entry name" value="PI3/4_kinase_cat_dom"/>
</dbReference>
<organism evidence="11 12">
    <name type="scientific">Diaporthe helianthi</name>
    <dbReference type="NCBI Taxonomy" id="158607"/>
    <lineage>
        <taxon>Eukaryota</taxon>
        <taxon>Fungi</taxon>
        <taxon>Dikarya</taxon>
        <taxon>Ascomycota</taxon>
        <taxon>Pezizomycotina</taxon>
        <taxon>Sordariomycetes</taxon>
        <taxon>Sordariomycetidae</taxon>
        <taxon>Diaporthales</taxon>
        <taxon>Diaporthaceae</taxon>
        <taxon>Diaporthe</taxon>
    </lineage>
</organism>
<name>A0A2P5I690_DIAHE</name>
<evidence type="ECO:0000313" key="12">
    <source>
        <dbReference type="Proteomes" id="UP000094444"/>
    </source>
</evidence>
<dbReference type="PANTHER" id="PTHR10048">
    <property type="entry name" value="PHOSPHATIDYLINOSITOL KINASE"/>
    <property type="match status" value="1"/>
</dbReference>
<feature type="domain" description="PI3K/PI4K catalytic" evidence="9">
    <location>
        <begin position="1662"/>
        <end position="1926"/>
    </location>
</feature>
<keyword evidence="12" id="KW-1185">Reference proteome</keyword>
<dbReference type="GO" id="GO:0005524">
    <property type="term" value="F:ATP binding"/>
    <property type="evidence" value="ECO:0007669"/>
    <property type="project" value="UniProtKB-KW"/>
</dbReference>
<keyword evidence="6" id="KW-0418">Kinase</keyword>
<dbReference type="EMBL" id="MAVT02000219">
    <property type="protein sequence ID" value="POS78032.1"/>
    <property type="molecule type" value="Genomic_DNA"/>
</dbReference>
<dbReference type="STRING" id="158607.A0A2P5I690"/>
<dbReference type="InParanoid" id="A0A2P5I690"/>
<comment type="catalytic activity">
    <reaction evidence="1">
        <text>a 1,2-diacyl-sn-glycero-3-phospho-(1D-myo-inositol) + ATP = a 1,2-diacyl-sn-glycero-3-phospho-(1D-myo-inositol 4-phosphate) + ADP + H(+)</text>
        <dbReference type="Rhea" id="RHEA:19877"/>
        <dbReference type="ChEBI" id="CHEBI:15378"/>
        <dbReference type="ChEBI" id="CHEBI:30616"/>
        <dbReference type="ChEBI" id="CHEBI:57880"/>
        <dbReference type="ChEBI" id="CHEBI:58178"/>
        <dbReference type="ChEBI" id="CHEBI:456216"/>
        <dbReference type="EC" id="2.7.1.67"/>
    </reaction>
</comment>
<dbReference type="EC" id="2.7.1.67" evidence="3"/>
<feature type="domain" description="PIK helical" evidence="10">
    <location>
        <begin position="1371"/>
        <end position="1557"/>
    </location>
</feature>
<dbReference type="PROSITE" id="PS00915">
    <property type="entry name" value="PI3_4_KINASE_1"/>
    <property type="match status" value="1"/>
</dbReference>
<keyword evidence="4" id="KW-0808">Transferase</keyword>
<dbReference type="GO" id="GO:0046854">
    <property type="term" value="P:phosphatidylinositol phosphate biosynthetic process"/>
    <property type="evidence" value="ECO:0007669"/>
    <property type="project" value="InterPro"/>
</dbReference>
<dbReference type="Pfam" id="PF00613">
    <property type="entry name" value="PI3Ka"/>
    <property type="match status" value="1"/>
</dbReference>
<keyword evidence="7" id="KW-0067">ATP-binding</keyword>
<dbReference type="GO" id="GO:0048015">
    <property type="term" value="P:phosphatidylinositol-mediated signaling"/>
    <property type="evidence" value="ECO:0007669"/>
    <property type="project" value="TreeGrafter"/>
</dbReference>
<dbReference type="InterPro" id="IPR016024">
    <property type="entry name" value="ARM-type_fold"/>
</dbReference>
<dbReference type="CDD" id="cd00871">
    <property type="entry name" value="PI4Ka"/>
    <property type="match status" value="1"/>
</dbReference>
<evidence type="ECO:0000259" key="10">
    <source>
        <dbReference type="PROSITE" id="PS51545"/>
    </source>
</evidence>
<dbReference type="PANTHER" id="PTHR10048:SF15">
    <property type="entry name" value="PHOSPHATIDYLINOSITOL 4-KINASE ALPHA"/>
    <property type="match status" value="1"/>
</dbReference>
<sequence length="1942" mass="216594">MAPDIRSKALERIAALSASKLTAPFEKSDLDRLCRACPSHHHHTRSRSGTNGSEHRKAASLGRVPMTIREFEVLLSLCKAAPLVQTSQNAQRLVRQLSPYLLDAHMQEFAPSPFYRRIEPSPTESLSYHVTSALLCLGNYDSEIYENVSTNVSAFLKACSRASESLMSAQGEGGGDVNLADAMQIASIAVSLLGFLDAAAAQADFWRSGGRLALVQRLQKLLNERFLIAVETAFSKIRNSHSHDRAPREWRRYLRHYQDVRRPLGAMLLQQRFMLLVTSSTSLLVAESSALKKTHVLDLLMAGEGLLRPGTGRSGNGDTSSVVTYSNIVIDQLNYLEASADFIRMGSSSQQKIACAVKAAAFIGYLNCSRLNEDAADTDTLMAWLEDAVTDPDQMVDEDLASVVVRAMAIVCRMSPTHGANVSRLLPRFIVQGRAPSHIVVTASQCLAYVLRMLSTDAVITTLYTLGNVLSPATEENDKGENGLENSDSQVYRGRQSTGSSISLQFIGEEETSTVYMNVIDAICGIATSCNDEKISALAQSILLQKYDRISNVVDARIITGAAVLSLSAGQLEFRSLLKSFARISHAAVLDNRVIILHALTAARNHISANLHRDSQLYDIYWDHMLDSIVSQGDVSQTSHAKESDMELAAKEIAELLQPLAVFMSANDMASSNWADDEFHAMLRDAWFNIVVHGFNPVTERGKRYADDLRVIAIHSPPLVAEQRGEQVESDIELNTVLRRGMSSDRESQQKKHLTELVSSKASDIKSLSYRKVIFLHTAYLVESLRAESGDCTKVLSYFLEPSMRKGDVSSVMEGITSVVVEKYLRKTLGGVNNTFSAQYAASQLALIFCNCCHRIERVQQAAYACADRIIHDVPSALCRRTSLFALLELLSLMWASCLEAETEMYEPRSTFTSERGNVTVELSDDYTFRKLTLNRLYKAARGWVSTAINLSPADVKGLLQTHLSEFDDEGAYGHVSLGRSFAMELGSAIPVSDQRLISIDGMGEANINTASDFIAQYTTRQEYRYAEALPGHSLEWLTFMRIDRRASYLSGADTESADAVTALAHIENRILQKKNTPMVDVRDILRRAAALLCRSESGVECAVAHHLVSIPFALFTKQAIKLGISLWLGVMNENPIWEPRILNEISQQWELSIHKKHGLFSAAITSPDPFFLREEFAPSDQEALTKKKQLVHNLLSPHARLLEFLGSHFNATRLGSPDTQKVLVRLLDVTMEELQKATPHPLARELRLQLVLFGLKALRTSTTIGPVSQWRLKDKLLSAALSWFCHAPKWSFGSNMLQMKTEIRLITDVINAVKAVGFIGAHSVGTFRSLQALQSKEQLLLLLLESEQSRLTVWVYPLSEPAQRPSTLVHTGKGSLENALLPLIRTAWAESPSLAIELCTRFQSPRVHKEIRSLLLTFPEKAVGEPEALPILLGGALPGDISNQLRYLLFWAPVNPITSVTYFLPAFQNHPFLIQYAMRALESHSVDVTFFYVPQIVQTLRYDALGYVERYIIETAQFSQLFAHQIIWNMKANSYKDDDGQVPDDIKPTLDKVMERMVDSFDTVDREFYEREFTFFDEVTGISGKLKPLIKKSKPEKAQKIEEELRNIKVEVGVYLPSNPDGVVIGIDRKSGKPLQSHAKAPFMATFRIKKDKGSLEETGSMIEETVERGAAPPHTEQSIEVWQSAIFKVGDDCRQDVLALQMIAAFRGIFHSVGLDVYVFPYRVTATAPGCGVIDVLPNSVSRDMLGREAVNGLYDYFLSKYGNEDSLRFQQARNNFVKSMAAYSLISFLLQFKDRHNGNIMIDDAGHILHIDFGFCFDIAPGGIKFERAPFKLTSEMVAVMGGSTNHQSFKWFEELIVKSFLASRTHVEKLSQIVLLMMDSGLPCFKPESVEHFKQRFVLDKTEREAADFMKELVRKSYSSYSTGIYDQFQLMTNGIPY</sequence>
<gene>
    <name evidence="11" type="ORF">DHEL01_v203580</name>
</gene>
<dbReference type="OrthoDB" id="10264149at2759"/>
<dbReference type="Gene3D" id="1.25.40.70">
    <property type="entry name" value="Phosphatidylinositol 3-kinase, accessory domain (PIK)"/>
    <property type="match status" value="1"/>
</dbReference>
<feature type="region of interest" description="Disordered" evidence="8">
    <location>
        <begin position="474"/>
        <end position="494"/>
    </location>
</feature>
<dbReference type="PROSITE" id="PS50290">
    <property type="entry name" value="PI3_4_KINASE_3"/>
    <property type="match status" value="1"/>
</dbReference>
<feature type="region of interest" description="Disordered" evidence="8">
    <location>
        <begin position="39"/>
        <end position="59"/>
    </location>
</feature>
<evidence type="ECO:0000259" key="9">
    <source>
        <dbReference type="PROSITE" id="PS50290"/>
    </source>
</evidence>